<evidence type="ECO:0000313" key="2">
    <source>
        <dbReference type="EMBL" id="KAK2634579.1"/>
    </source>
</evidence>
<feature type="domain" description="RNase H type-1" evidence="1">
    <location>
        <begin position="43"/>
        <end position="122"/>
    </location>
</feature>
<protein>
    <recommendedName>
        <fullName evidence="1">RNase H type-1 domain-containing protein</fullName>
    </recommendedName>
</protein>
<dbReference type="Pfam" id="PF13456">
    <property type="entry name" value="RVT_3"/>
    <property type="match status" value="1"/>
</dbReference>
<dbReference type="SUPFAM" id="SSF53098">
    <property type="entry name" value="Ribonuclease H-like"/>
    <property type="match status" value="1"/>
</dbReference>
<keyword evidence="3" id="KW-1185">Reference proteome</keyword>
<dbReference type="InterPro" id="IPR012337">
    <property type="entry name" value="RNaseH-like_sf"/>
</dbReference>
<evidence type="ECO:0000313" key="3">
    <source>
        <dbReference type="Proteomes" id="UP001280121"/>
    </source>
</evidence>
<evidence type="ECO:0000259" key="1">
    <source>
        <dbReference type="Pfam" id="PF13456"/>
    </source>
</evidence>
<dbReference type="PANTHER" id="PTHR47074">
    <property type="entry name" value="BNAC02G40300D PROTEIN"/>
    <property type="match status" value="1"/>
</dbReference>
<comment type="caution">
    <text evidence="2">The sequence shown here is derived from an EMBL/GenBank/DDBJ whole genome shotgun (WGS) entry which is preliminary data.</text>
</comment>
<dbReference type="GO" id="GO:0004523">
    <property type="term" value="F:RNA-DNA hybrid ribonuclease activity"/>
    <property type="evidence" value="ECO:0007669"/>
    <property type="project" value="InterPro"/>
</dbReference>
<dbReference type="Proteomes" id="UP001280121">
    <property type="component" value="Unassembled WGS sequence"/>
</dbReference>
<organism evidence="2 3">
    <name type="scientific">Dipteronia dyeriana</name>
    <dbReference type="NCBI Taxonomy" id="168575"/>
    <lineage>
        <taxon>Eukaryota</taxon>
        <taxon>Viridiplantae</taxon>
        <taxon>Streptophyta</taxon>
        <taxon>Embryophyta</taxon>
        <taxon>Tracheophyta</taxon>
        <taxon>Spermatophyta</taxon>
        <taxon>Magnoliopsida</taxon>
        <taxon>eudicotyledons</taxon>
        <taxon>Gunneridae</taxon>
        <taxon>Pentapetalae</taxon>
        <taxon>rosids</taxon>
        <taxon>malvids</taxon>
        <taxon>Sapindales</taxon>
        <taxon>Sapindaceae</taxon>
        <taxon>Hippocastanoideae</taxon>
        <taxon>Acereae</taxon>
        <taxon>Dipteronia</taxon>
    </lineage>
</organism>
<name>A0AAD9TFE1_9ROSI</name>
<dbReference type="EMBL" id="JANJYI010000009">
    <property type="protein sequence ID" value="KAK2634579.1"/>
    <property type="molecule type" value="Genomic_DNA"/>
</dbReference>
<dbReference type="Gene3D" id="3.30.420.10">
    <property type="entry name" value="Ribonuclease H-like superfamily/Ribonuclease H"/>
    <property type="match status" value="1"/>
</dbReference>
<gene>
    <name evidence="2" type="ORF">Ddye_029371</name>
</gene>
<dbReference type="GO" id="GO:0003676">
    <property type="term" value="F:nucleic acid binding"/>
    <property type="evidence" value="ECO:0007669"/>
    <property type="project" value="InterPro"/>
</dbReference>
<proteinExistence type="predicted"/>
<dbReference type="PANTHER" id="PTHR47074:SF75">
    <property type="entry name" value="RNASE H TYPE-1 DOMAIN-CONTAINING PROTEIN"/>
    <property type="match status" value="1"/>
</dbReference>
<dbReference type="InterPro" id="IPR044730">
    <property type="entry name" value="RNase_H-like_dom_plant"/>
</dbReference>
<sequence>MCNCMDDLLILHQFGLWGGRPYKAPMIKSVVRLPLTPGWIKVNTDGVVMGSPGVGGCGGIFRNCKAFVKGFFAIPLGLVFTVEAELLAALLTIKFAWKYGCHRIWLESHFSYVVQLLSSRSEMVP</sequence>
<dbReference type="AlphaFoldDB" id="A0AAD9TFE1"/>
<dbReference type="InterPro" id="IPR052929">
    <property type="entry name" value="RNase_H-like_EbsB-rel"/>
</dbReference>
<accession>A0AAD9TFE1</accession>
<dbReference type="InterPro" id="IPR002156">
    <property type="entry name" value="RNaseH_domain"/>
</dbReference>
<reference evidence="2" key="1">
    <citation type="journal article" date="2023" name="Plant J.">
        <title>Genome sequences and population genomics provide insights into the demographic history, inbreeding, and mutation load of two 'living fossil' tree species of Dipteronia.</title>
        <authorList>
            <person name="Feng Y."/>
            <person name="Comes H.P."/>
            <person name="Chen J."/>
            <person name="Zhu S."/>
            <person name="Lu R."/>
            <person name="Zhang X."/>
            <person name="Li P."/>
            <person name="Qiu J."/>
            <person name="Olsen K.M."/>
            <person name="Qiu Y."/>
        </authorList>
    </citation>
    <scope>NUCLEOTIDE SEQUENCE</scope>
    <source>
        <strain evidence="2">KIB01</strain>
    </source>
</reference>
<dbReference type="CDD" id="cd06222">
    <property type="entry name" value="RNase_H_like"/>
    <property type="match status" value="1"/>
</dbReference>
<dbReference type="InterPro" id="IPR036397">
    <property type="entry name" value="RNaseH_sf"/>
</dbReference>